<sequence length="175" mass="20236">MAFIAIFFYGLNCQLNLPEAILEMTKADTSFSAIHAENSTLQITTSKLNGMNFIECSQFMKISLKSKGKDPKFEIRHTENYMVVSWKSMNATDYYNTLKGLLSELDLHQNVKLQCSKDAKAIRDLMEREHVIQILLELNSVYEQARDRVLRKNPLPDFDGPFAIIRAKNWWTLKP</sequence>
<accession>A0AAP0R1A9</accession>
<dbReference type="EMBL" id="JBCGBO010000002">
    <property type="protein sequence ID" value="KAK9222779.1"/>
    <property type="molecule type" value="Genomic_DNA"/>
</dbReference>
<dbReference type="Proteomes" id="UP001428341">
    <property type="component" value="Unassembled WGS sequence"/>
</dbReference>
<name>A0AAP0R1A9_9ROSI</name>
<protein>
    <submittedName>
        <fullName evidence="1">Uncharacterized protein</fullName>
    </submittedName>
</protein>
<evidence type="ECO:0000313" key="1">
    <source>
        <dbReference type="EMBL" id="KAK9222779.1"/>
    </source>
</evidence>
<organism evidence="1 2">
    <name type="scientific">Citrus x changshan-huyou</name>
    <dbReference type="NCBI Taxonomy" id="2935761"/>
    <lineage>
        <taxon>Eukaryota</taxon>
        <taxon>Viridiplantae</taxon>
        <taxon>Streptophyta</taxon>
        <taxon>Embryophyta</taxon>
        <taxon>Tracheophyta</taxon>
        <taxon>Spermatophyta</taxon>
        <taxon>Magnoliopsida</taxon>
        <taxon>eudicotyledons</taxon>
        <taxon>Gunneridae</taxon>
        <taxon>Pentapetalae</taxon>
        <taxon>rosids</taxon>
        <taxon>malvids</taxon>
        <taxon>Sapindales</taxon>
        <taxon>Rutaceae</taxon>
        <taxon>Aurantioideae</taxon>
        <taxon>Citrus</taxon>
    </lineage>
</organism>
<evidence type="ECO:0000313" key="2">
    <source>
        <dbReference type="Proteomes" id="UP001428341"/>
    </source>
</evidence>
<reference evidence="1 2" key="1">
    <citation type="submission" date="2024-05" db="EMBL/GenBank/DDBJ databases">
        <title>Haplotype-resolved chromosome-level genome assembly of Huyou (Citrus changshanensis).</title>
        <authorList>
            <person name="Miao C."/>
            <person name="Chen W."/>
            <person name="Wu Y."/>
            <person name="Wang L."/>
            <person name="Zhao S."/>
            <person name="Grierson D."/>
            <person name="Xu C."/>
            <person name="Chen K."/>
        </authorList>
    </citation>
    <scope>NUCLEOTIDE SEQUENCE [LARGE SCALE GENOMIC DNA]</scope>
    <source>
        <strain evidence="1">01-14</strain>
        <tissue evidence="1">Leaf</tissue>
    </source>
</reference>
<proteinExistence type="predicted"/>
<dbReference type="PANTHER" id="PTHR34222">
    <property type="entry name" value="GAG_PRE-INTEGRS DOMAIN-CONTAINING PROTEIN"/>
    <property type="match status" value="1"/>
</dbReference>
<keyword evidence="2" id="KW-1185">Reference proteome</keyword>
<gene>
    <name evidence="1" type="ORF">WN944_011218</name>
</gene>
<comment type="caution">
    <text evidence="1">The sequence shown here is derived from an EMBL/GenBank/DDBJ whole genome shotgun (WGS) entry which is preliminary data.</text>
</comment>
<dbReference type="PANTHER" id="PTHR34222:SF79">
    <property type="entry name" value="RETROVIRUS-RELATED POL POLYPROTEIN FROM TRANSPOSON TNT 1-94"/>
    <property type="match status" value="1"/>
</dbReference>
<dbReference type="AlphaFoldDB" id="A0AAP0R1A9"/>